<dbReference type="EMBL" id="LN649231">
    <property type="protein sequence ID" value="CEI67884.1"/>
    <property type="molecule type" value="Genomic_DNA"/>
</dbReference>
<evidence type="ECO:0000313" key="2">
    <source>
        <dbReference type="Proteomes" id="UP000245910"/>
    </source>
</evidence>
<keyword evidence="2" id="KW-1185">Reference proteome</keyword>
<dbReference type="RefSeq" id="XP_025591599.1">
    <property type="nucleotide sequence ID" value="XM_025736660.1"/>
</dbReference>
<dbReference type="AlphaFoldDB" id="A0A2L2TAB4"/>
<dbReference type="GeneID" id="37259600"/>
<dbReference type="Proteomes" id="UP000245910">
    <property type="component" value="Chromosome III"/>
</dbReference>
<reference evidence="2" key="1">
    <citation type="submission" date="2014-10" db="EMBL/GenBank/DDBJ databases">
        <authorList>
            <person name="King R."/>
        </authorList>
    </citation>
    <scope>NUCLEOTIDE SEQUENCE [LARGE SCALE GENOMIC DNA]</scope>
    <source>
        <strain evidence="2">A3/5</strain>
    </source>
</reference>
<name>A0A2L2TAB4_9HYPO</name>
<sequence length="187" mass="21286">MSCTREFQGLHIETDQCHQLVAFGLDMRELTAHTVETTVKEDLGSLLSRLVRRPKSEQLSKVSATNSLAPYVARPQTAMTPEVTQYPFLTYAKENWFKHTVYLYSSVDKATWILLGRILSGDISYPRSVPWEDESLQGGMIKNLQVGTYSLSKFVCVYAYARRLGNWGFCCRAFMLLAEDAKKQKDV</sequence>
<protein>
    <submittedName>
        <fullName evidence="1">Uncharacterized protein</fullName>
    </submittedName>
</protein>
<organism evidence="1 2">
    <name type="scientific">Fusarium venenatum</name>
    <dbReference type="NCBI Taxonomy" id="56646"/>
    <lineage>
        <taxon>Eukaryota</taxon>
        <taxon>Fungi</taxon>
        <taxon>Dikarya</taxon>
        <taxon>Ascomycota</taxon>
        <taxon>Pezizomycotina</taxon>
        <taxon>Sordariomycetes</taxon>
        <taxon>Hypocreomycetidae</taxon>
        <taxon>Hypocreales</taxon>
        <taxon>Nectriaceae</taxon>
        <taxon>Fusarium</taxon>
    </lineage>
</organism>
<proteinExistence type="predicted"/>
<accession>A0A2L2TAB4</accession>
<evidence type="ECO:0000313" key="1">
    <source>
        <dbReference type="EMBL" id="CEI67884.1"/>
    </source>
</evidence>
<dbReference type="KEGG" id="fvn:FVRRES_07961"/>